<reference evidence="1 2" key="1">
    <citation type="submission" date="2022-03" db="EMBL/GenBank/DDBJ databases">
        <authorList>
            <person name="Nunn A."/>
            <person name="Chopra R."/>
            <person name="Nunn A."/>
            <person name="Contreras Garrido A."/>
        </authorList>
    </citation>
    <scope>NUCLEOTIDE SEQUENCE [LARGE SCALE GENOMIC DNA]</scope>
</reference>
<accession>A0AAU9SHF8</accession>
<dbReference type="Proteomes" id="UP000836841">
    <property type="component" value="Chromosome 5"/>
</dbReference>
<proteinExistence type="predicted"/>
<sequence>MFFSVQTSSYRKTGLVIITSSRTTVKLFQSIVKRAWCRAKKIGWG</sequence>
<name>A0AAU9SHF8_THLAR</name>
<gene>
    <name evidence="1" type="ORF">TAV2_LOCUS15480</name>
</gene>
<evidence type="ECO:0000313" key="2">
    <source>
        <dbReference type="Proteomes" id="UP000836841"/>
    </source>
</evidence>
<dbReference type="AlphaFoldDB" id="A0AAU9SHF8"/>
<keyword evidence="2" id="KW-1185">Reference proteome</keyword>
<evidence type="ECO:0000313" key="1">
    <source>
        <dbReference type="EMBL" id="CAH2066010.1"/>
    </source>
</evidence>
<protein>
    <submittedName>
        <fullName evidence="1">Uncharacterized protein</fullName>
    </submittedName>
</protein>
<dbReference type="EMBL" id="OU466861">
    <property type="protein sequence ID" value="CAH2066010.1"/>
    <property type="molecule type" value="Genomic_DNA"/>
</dbReference>
<organism evidence="1 2">
    <name type="scientific">Thlaspi arvense</name>
    <name type="common">Field penny-cress</name>
    <dbReference type="NCBI Taxonomy" id="13288"/>
    <lineage>
        <taxon>Eukaryota</taxon>
        <taxon>Viridiplantae</taxon>
        <taxon>Streptophyta</taxon>
        <taxon>Embryophyta</taxon>
        <taxon>Tracheophyta</taxon>
        <taxon>Spermatophyta</taxon>
        <taxon>Magnoliopsida</taxon>
        <taxon>eudicotyledons</taxon>
        <taxon>Gunneridae</taxon>
        <taxon>Pentapetalae</taxon>
        <taxon>rosids</taxon>
        <taxon>malvids</taxon>
        <taxon>Brassicales</taxon>
        <taxon>Brassicaceae</taxon>
        <taxon>Thlaspideae</taxon>
        <taxon>Thlaspi</taxon>
    </lineage>
</organism>